<dbReference type="GO" id="GO:0031418">
    <property type="term" value="F:L-ascorbic acid binding"/>
    <property type="evidence" value="ECO:0007669"/>
    <property type="project" value="UniProtKB-KW"/>
</dbReference>
<feature type="domain" description="Prolyl 4-hydroxylase alpha subunit" evidence="9">
    <location>
        <begin position="224"/>
        <end position="437"/>
    </location>
</feature>
<dbReference type="GO" id="GO:0005506">
    <property type="term" value="F:iron ion binding"/>
    <property type="evidence" value="ECO:0007669"/>
    <property type="project" value="InterPro"/>
</dbReference>
<dbReference type="InterPro" id="IPR006620">
    <property type="entry name" value="Pro_4_hyd_alph"/>
</dbReference>
<evidence type="ECO:0000256" key="1">
    <source>
        <dbReference type="ARBA" id="ARBA00001961"/>
    </source>
</evidence>
<keyword evidence="3" id="KW-0847">Vitamin C</keyword>
<dbReference type="FunFam" id="2.60.120.620:FF:000054">
    <property type="entry name" value="Prolyl 4-hydroxylase subunit alpha-1"/>
    <property type="match status" value="1"/>
</dbReference>
<dbReference type="Pfam" id="PF13640">
    <property type="entry name" value="2OG-FeII_Oxy_3"/>
    <property type="match status" value="1"/>
</dbReference>
<dbReference type="InterPro" id="IPR045054">
    <property type="entry name" value="P4HA-like"/>
</dbReference>
<sequence length="495" mass="56014">MPQKRGKATKRKPETTEKARAEKGDSKHEKMAEKKPRSQATEMTNGVQETPKEEDLYSTNQDFGLVPVLLVFVVLLLALGVLFMCFTSKDSAKSSAATSKTADDVIPKEAVQKCAGKTGAPKADMLEEEIEELKKSGKSTKEDKEEEKVPPAKTEQKETPKKPTKTSPKQKKPQPVSEDNRLPEEIKEFQPTILHRLKVRNVSVDGRQLRYRELKPTKDVDTNVRVYLFDNFLTTRECEGLMSAHSRHVQEASKHDPIICFDSIKTLRNHLKDAGVKVKVSSQDFTEGTKCLNGSFSSQLKQHFHWSYSTSFYPGESKFSATFERRVATSTGLKPENGGKFQITSYAQGIGYKSHTDCVVGSRDKRDRFATILVYLQDVPKGGETKFTELGIAVTPTKGMAIVWNNMTPDGSCDPTSLHDASKVRKGHKFIIQRWYYYKSFYSLGKRSPEPTLPARESGQPRVSCDEYEHGSCRWYDEWNYDHIEEYEAQKLNLA</sequence>
<organism evidence="10 11">
    <name type="scientific">Branchiostoma lanceolatum</name>
    <name type="common">Common lancelet</name>
    <name type="synonym">Amphioxus lanceolatum</name>
    <dbReference type="NCBI Taxonomy" id="7740"/>
    <lineage>
        <taxon>Eukaryota</taxon>
        <taxon>Metazoa</taxon>
        <taxon>Chordata</taxon>
        <taxon>Cephalochordata</taxon>
        <taxon>Leptocardii</taxon>
        <taxon>Amphioxiformes</taxon>
        <taxon>Branchiostomatidae</taxon>
        <taxon>Branchiostoma</taxon>
    </lineage>
</organism>
<feature type="region of interest" description="Disordered" evidence="7">
    <location>
        <begin position="1"/>
        <end position="54"/>
    </location>
</feature>
<reference evidence="10" key="1">
    <citation type="submission" date="2022-01" db="EMBL/GenBank/DDBJ databases">
        <authorList>
            <person name="Braso-Vives M."/>
        </authorList>
    </citation>
    <scope>NUCLEOTIDE SEQUENCE</scope>
</reference>
<keyword evidence="8" id="KW-0472">Membrane</keyword>
<evidence type="ECO:0000256" key="2">
    <source>
        <dbReference type="ARBA" id="ARBA00022723"/>
    </source>
</evidence>
<keyword evidence="5" id="KW-0560">Oxidoreductase</keyword>
<dbReference type="GO" id="GO:0004656">
    <property type="term" value="F:procollagen-proline 4-dioxygenase activity"/>
    <property type="evidence" value="ECO:0007669"/>
    <property type="project" value="TreeGrafter"/>
</dbReference>
<keyword evidence="8" id="KW-0812">Transmembrane</keyword>
<dbReference type="PANTHER" id="PTHR10869:SF180">
    <property type="entry name" value="FE2OG DIOXYGENASE DOMAIN-CONTAINING PROTEIN"/>
    <property type="match status" value="1"/>
</dbReference>
<evidence type="ECO:0000313" key="10">
    <source>
        <dbReference type="EMBL" id="CAH1238287.1"/>
    </source>
</evidence>
<dbReference type="InterPro" id="IPR044862">
    <property type="entry name" value="Pro_4_hyd_alph_FE2OG_OXY"/>
</dbReference>
<feature type="compositionally biased region" description="Basic and acidic residues" evidence="7">
    <location>
        <begin position="132"/>
        <end position="161"/>
    </location>
</feature>
<evidence type="ECO:0000256" key="8">
    <source>
        <dbReference type="SAM" id="Phobius"/>
    </source>
</evidence>
<dbReference type="GO" id="GO:0005783">
    <property type="term" value="C:endoplasmic reticulum"/>
    <property type="evidence" value="ECO:0007669"/>
    <property type="project" value="TreeGrafter"/>
</dbReference>
<proteinExistence type="predicted"/>
<feature type="compositionally biased region" description="Basic residues" evidence="7">
    <location>
        <begin position="162"/>
        <end position="172"/>
    </location>
</feature>
<dbReference type="Gene3D" id="2.60.120.620">
    <property type="entry name" value="q2cbj1_9rhob like domain"/>
    <property type="match status" value="1"/>
</dbReference>
<keyword evidence="8" id="KW-1133">Transmembrane helix</keyword>
<feature type="compositionally biased region" description="Polar residues" evidence="7">
    <location>
        <begin position="38"/>
        <end position="48"/>
    </location>
</feature>
<comment type="cofactor">
    <cofactor evidence="1">
        <name>L-ascorbate</name>
        <dbReference type="ChEBI" id="CHEBI:38290"/>
    </cofactor>
</comment>
<evidence type="ECO:0000313" key="11">
    <source>
        <dbReference type="Proteomes" id="UP000838412"/>
    </source>
</evidence>
<feature type="transmembrane region" description="Helical" evidence="8">
    <location>
        <begin position="65"/>
        <end position="86"/>
    </location>
</feature>
<keyword evidence="2" id="KW-0479">Metal-binding</keyword>
<protein>
    <submittedName>
        <fullName evidence="10">P4HA2 protein</fullName>
    </submittedName>
</protein>
<dbReference type="SMART" id="SM00702">
    <property type="entry name" value="P4Hc"/>
    <property type="match status" value="1"/>
</dbReference>
<feature type="region of interest" description="Disordered" evidence="7">
    <location>
        <begin position="131"/>
        <end position="184"/>
    </location>
</feature>
<dbReference type="EMBL" id="OV696695">
    <property type="protein sequence ID" value="CAH1238287.1"/>
    <property type="molecule type" value="Genomic_DNA"/>
</dbReference>
<dbReference type="Proteomes" id="UP000838412">
    <property type="component" value="Chromosome 10"/>
</dbReference>
<keyword evidence="11" id="KW-1185">Reference proteome</keyword>
<dbReference type="AlphaFoldDB" id="A0A8J9YQF3"/>
<evidence type="ECO:0000256" key="7">
    <source>
        <dbReference type="SAM" id="MobiDB-lite"/>
    </source>
</evidence>
<evidence type="ECO:0000256" key="3">
    <source>
        <dbReference type="ARBA" id="ARBA00022896"/>
    </source>
</evidence>
<evidence type="ECO:0000256" key="6">
    <source>
        <dbReference type="ARBA" id="ARBA00023004"/>
    </source>
</evidence>
<keyword evidence="4" id="KW-0223">Dioxygenase</keyword>
<keyword evidence="6" id="KW-0408">Iron</keyword>
<accession>A0A8J9YQF3</accession>
<evidence type="ECO:0000256" key="5">
    <source>
        <dbReference type="ARBA" id="ARBA00023002"/>
    </source>
</evidence>
<evidence type="ECO:0000259" key="9">
    <source>
        <dbReference type="SMART" id="SM00702"/>
    </source>
</evidence>
<feature type="compositionally biased region" description="Basic residues" evidence="7">
    <location>
        <begin position="1"/>
        <end position="10"/>
    </location>
</feature>
<name>A0A8J9YQF3_BRALA</name>
<dbReference type="OrthoDB" id="420380at2759"/>
<gene>
    <name evidence="10" type="primary">P4HA2</name>
    <name evidence="10" type="ORF">BLAG_LOCUS2960</name>
</gene>
<feature type="compositionally biased region" description="Basic and acidic residues" evidence="7">
    <location>
        <begin position="11"/>
        <end position="36"/>
    </location>
</feature>
<dbReference type="PANTHER" id="PTHR10869">
    <property type="entry name" value="PROLYL 4-HYDROXYLASE ALPHA SUBUNIT"/>
    <property type="match status" value="1"/>
</dbReference>
<evidence type="ECO:0000256" key="4">
    <source>
        <dbReference type="ARBA" id="ARBA00022964"/>
    </source>
</evidence>